<organism evidence="2 3">
    <name type="scientific">Heyndrickxia coagulans</name>
    <name type="common">Weizmannia coagulans</name>
    <dbReference type="NCBI Taxonomy" id="1398"/>
    <lineage>
        <taxon>Bacteria</taxon>
        <taxon>Bacillati</taxon>
        <taxon>Bacillota</taxon>
        <taxon>Bacilli</taxon>
        <taxon>Bacillales</taxon>
        <taxon>Bacillaceae</taxon>
        <taxon>Heyndrickxia</taxon>
    </lineage>
</organism>
<feature type="domain" description="Core" evidence="1">
    <location>
        <begin position="48"/>
        <end position="148"/>
    </location>
</feature>
<dbReference type="GO" id="GO:0051537">
    <property type="term" value="F:2 iron, 2 sulfur cluster binding"/>
    <property type="evidence" value="ECO:0007669"/>
    <property type="project" value="TreeGrafter"/>
</dbReference>
<dbReference type="EMBL" id="LQYG01000003">
    <property type="protein sequence ID" value="KYC66934.1"/>
    <property type="molecule type" value="Genomic_DNA"/>
</dbReference>
<sequence length="163" mass="17769">MIRFYGSVFCLDVSQFFTFCPKEYAIIVLHSVNGYNQGKEVRIMSEVIHLTEAAAFQIKDMMEQNDEQDAYFRVSVNGGGCSGLSYGLSLDHEIKEGDAVGEQHGIRILVDHESAPILTGTVIDYKQSLLGGGFTIDNPNAIVTCGCGSSFKTKTKAGTPEKC</sequence>
<dbReference type="PANTHER" id="PTHR43011">
    <property type="entry name" value="IRON-SULFUR CLUSTER ASSEMBLY 2 HOMOLOG, MITOCHONDRIAL"/>
    <property type="match status" value="1"/>
</dbReference>
<evidence type="ECO:0000313" key="3">
    <source>
        <dbReference type="Proteomes" id="UP000075288"/>
    </source>
</evidence>
<reference evidence="2 3" key="1">
    <citation type="submission" date="2016-01" db="EMBL/GenBank/DDBJ databases">
        <title>Genome Sequences of Twelve Sporeforming Bacillus Species Isolated from Foods.</title>
        <authorList>
            <person name="Berendsen E.M."/>
            <person name="Wells-Bennik M.H."/>
            <person name="Krawcyk A.O."/>
            <person name="De Jong A."/>
            <person name="Holsappel S."/>
            <person name="Eijlander R.T."/>
            <person name="Kuipers O.P."/>
        </authorList>
    </citation>
    <scope>NUCLEOTIDE SEQUENCE [LARGE SCALE GENOMIC DNA]</scope>
    <source>
        <strain evidence="2 3">B4098</strain>
    </source>
</reference>
<dbReference type="InterPro" id="IPR017870">
    <property type="entry name" value="FeS_cluster_insertion_CS"/>
</dbReference>
<dbReference type="Gene3D" id="2.60.300.12">
    <property type="entry name" value="HesB-like domain"/>
    <property type="match status" value="1"/>
</dbReference>
<accession>A0A150KDJ3</accession>
<comment type="caution">
    <text evidence="2">The sequence shown here is derived from an EMBL/GenBank/DDBJ whole genome shotgun (WGS) entry which is preliminary data.</text>
</comment>
<dbReference type="PATRIC" id="fig|1398.26.peg.2978"/>
<dbReference type="GO" id="GO:0005506">
    <property type="term" value="F:iron ion binding"/>
    <property type="evidence" value="ECO:0007669"/>
    <property type="project" value="TreeGrafter"/>
</dbReference>
<evidence type="ECO:0000313" key="2">
    <source>
        <dbReference type="EMBL" id="KYC66934.1"/>
    </source>
</evidence>
<dbReference type="AlphaFoldDB" id="A0A150KDJ3"/>
<dbReference type="InterPro" id="IPR016092">
    <property type="entry name" value="ATAP"/>
</dbReference>
<dbReference type="Pfam" id="PF01521">
    <property type="entry name" value="Fe-S_biosyn"/>
    <property type="match status" value="1"/>
</dbReference>
<dbReference type="PANTHER" id="PTHR43011:SF1">
    <property type="entry name" value="IRON-SULFUR CLUSTER ASSEMBLY 2 HOMOLOG, MITOCHONDRIAL"/>
    <property type="match status" value="1"/>
</dbReference>
<name>A0A150KDJ3_HEYCO</name>
<dbReference type="NCBIfam" id="TIGR00049">
    <property type="entry name" value="iron-sulfur cluster assembly accessory protein"/>
    <property type="match status" value="1"/>
</dbReference>
<dbReference type="GO" id="GO:0051539">
    <property type="term" value="F:4 iron, 4 sulfur cluster binding"/>
    <property type="evidence" value="ECO:0007669"/>
    <property type="project" value="TreeGrafter"/>
</dbReference>
<evidence type="ECO:0000259" key="1">
    <source>
        <dbReference type="Pfam" id="PF01521"/>
    </source>
</evidence>
<dbReference type="GO" id="GO:0016226">
    <property type="term" value="P:iron-sulfur cluster assembly"/>
    <property type="evidence" value="ECO:0007669"/>
    <property type="project" value="InterPro"/>
</dbReference>
<dbReference type="PROSITE" id="PS01152">
    <property type="entry name" value="HESB"/>
    <property type="match status" value="1"/>
</dbReference>
<dbReference type="InterPro" id="IPR000361">
    <property type="entry name" value="ATAP_core_dom"/>
</dbReference>
<dbReference type="InterPro" id="IPR035903">
    <property type="entry name" value="HesB-like_dom_sf"/>
</dbReference>
<dbReference type="SUPFAM" id="SSF89360">
    <property type="entry name" value="HesB-like domain"/>
    <property type="match status" value="1"/>
</dbReference>
<dbReference type="Proteomes" id="UP000075288">
    <property type="component" value="Unassembled WGS sequence"/>
</dbReference>
<gene>
    <name evidence="2" type="ORF">B4098_2271</name>
</gene>
<protein>
    <recommendedName>
        <fullName evidence="1">Core domain-containing protein</fullName>
    </recommendedName>
</protein>
<proteinExistence type="predicted"/>